<protein>
    <submittedName>
        <fullName evidence="1">Invertebrate defensins family profile domain-containing protein</fullName>
    </submittedName>
</protein>
<dbReference type="AlphaFoldDB" id="A0A183L2N6"/>
<name>A0A183L2N6_9TREM</name>
<accession>A0A183L2N6</accession>
<proteinExistence type="predicted"/>
<dbReference type="WBParaSite" id="SCUD_0002159301-mRNA-1">
    <property type="protein sequence ID" value="SCUD_0002159301-mRNA-1"/>
    <property type="gene ID" value="SCUD_0002159301"/>
</dbReference>
<organism evidence="1">
    <name type="scientific">Schistosoma curassoni</name>
    <dbReference type="NCBI Taxonomy" id="6186"/>
    <lineage>
        <taxon>Eukaryota</taxon>
        <taxon>Metazoa</taxon>
        <taxon>Spiralia</taxon>
        <taxon>Lophotrochozoa</taxon>
        <taxon>Platyhelminthes</taxon>
        <taxon>Trematoda</taxon>
        <taxon>Digenea</taxon>
        <taxon>Strigeidida</taxon>
        <taxon>Schistosomatoidea</taxon>
        <taxon>Schistosomatidae</taxon>
        <taxon>Schistosoma</taxon>
    </lineage>
</organism>
<reference evidence="1" key="1">
    <citation type="submission" date="2016-06" db="UniProtKB">
        <authorList>
            <consortium name="WormBaseParasite"/>
        </authorList>
    </citation>
    <scope>IDENTIFICATION</scope>
</reference>
<evidence type="ECO:0000313" key="1">
    <source>
        <dbReference type="WBParaSite" id="SCUD_0002159301-mRNA-1"/>
    </source>
</evidence>
<sequence>MAGLLAQLAGIFGIGGGYVGCKGGCSTKFCSKGTFGIIKAFCSKAAVDIGSTDATDD</sequence>